<dbReference type="NCBIfam" id="TIGR00976">
    <property type="entry name" value="CocE_NonD"/>
    <property type="match status" value="1"/>
</dbReference>
<dbReference type="Gene3D" id="1.10.3020.10">
    <property type="entry name" value="alpha-amino acid ester hydrolase ( Helical cap domain)"/>
    <property type="match status" value="1"/>
</dbReference>
<keyword evidence="1 4" id="KW-0378">Hydrolase</keyword>
<sequence length="555" mass="59476">MSSTPSASTSRPPLTARVLARALSIPSPTTGLEVHRGVRVPMRDGVDLIADHYEPLTPSPAGTILVRAPYGRGFPFAAFFGSVYATRGYHVVFQSVRGTYGSGGVFSPMVDEVADGADTVEWLRHQPWFTGTFATMGLSYLGFTQWALLMDPPPELSAAIITVGPHDFSRATWGTGAFTVNDFLGWSDMVSRQEEVGQVRQIVRQARANAVVKRTATQAPIGESGRTLLGSGGAWWESWITDPDSDPEFWNRVSLGDALDRVNVPVLLIGGWQDLFLEQTLAQYAHLRDRGVPTALTVGSWTHAQVMTKGAPIVLRESLNWLDEHLAGRPATPRARVHAHVHRSGWIDLPDWPPATTAQTLYLTPAHGLSGTAPDDGAAPSTFTFDPSDPTPTIGGRLLSPQGGYRDDGALALRSDVAEFTGAELTDDLYVLGTPVVELAHSCDNPHNDVFVRVSEVDAAGRSHNVTDGFRRLVGDSASSGTVRLELDDVAHRFTAGSRIRLLVAGGSHPRFVRNLGTDEPVATGTRMATATHTVHHGAGGLSTLVLPVGSPSAD</sequence>
<accession>A0A7I7QSY5</accession>
<dbReference type="InterPro" id="IPR013736">
    <property type="entry name" value="Xaa-Pro_dipept_C"/>
</dbReference>
<evidence type="ECO:0000313" key="5">
    <source>
        <dbReference type="Proteomes" id="UP000467193"/>
    </source>
</evidence>
<dbReference type="PANTHER" id="PTHR43056:SF10">
    <property type="entry name" value="COCE_NOND FAMILY, PUTATIVE (AFU_ORTHOLOGUE AFUA_7G00600)-RELATED"/>
    <property type="match status" value="1"/>
</dbReference>
<dbReference type="InterPro" id="IPR050585">
    <property type="entry name" value="Xaa-Pro_dipeptidyl-ppase/CocE"/>
</dbReference>
<dbReference type="InterPro" id="IPR000383">
    <property type="entry name" value="Xaa-Pro-like_dom"/>
</dbReference>
<feature type="compositionally biased region" description="Low complexity" evidence="2">
    <location>
        <begin position="380"/>
        <end position="393"/>
    </location>
</feature>
<dbReference type="Gene3D" id="2.60.120.260">
    <property type="entry name" value="Galactose-binding domain-like"/>
    <property type="match status" value="1"/>
</dbReference>
<dbReference type="SMART" id="SM00939">
    <property type="entry name" value="PepX_C"/>
    <property type="match status" value="1"/>
</dbReference>
<dbReference type="Gene3D" id="3.40.50.1820">
    <property type="entry name" value="alpha/beta hydrolase"/>
    <property type="match status" value="1"/>
</dbReference>
<dbReference type="SUPFAM" id="SSF53474">
    <property type="entry name" value="alpha/beta-Hydrolases"/>
    <property type="match status" value="1"/>
</dbReference>
<proteinExistence type="predicted"/>
<dbReference type="RefSeq" id="WP_246230689.1">
    <property type="nucleotide sequence ID" value="NZ_AP022588.1"/>
</dbReference>
<dbReference type="EMBL" id="AP022588">
    <property type="protein sequence ID" value="BBY29401.1"/>
    <property type="molecule type" value="Genomic_DNA"/>
</dbReference>
<dbReference type="InterPro" id="IPR005674">
    <property type="entry name" value="CocE/Ser_esterase"/>
</dbReference>
<keyword evidence="5" id="KW-1185">Reference proteome</keyword>
<dbReference type="Proteomes" id="UP000467193">
    <property type="component" value="Chromosome"/>
</dbReference>
<dbReference type="GO" id="GO:0008239">
    <property type="term" value="F:dipeptidyl-peptidase activity"/>
    <property type="evidence" value="ECO:0007669"/>
    <property type="project" value="InterPro"/>
</dbReference>
<name>A0A7I7QSY5_9MYCO</name>
<reference evidence="4 5" key="1">
    <citation type="journal article" date="2019" name="Emerg. Microbes Infect.">
        <title>Comprehensive subspecies identification of 175 nontuberculous mycobacteria species based on 7547 genomic profiles.</title>
        <authorList>
            <person name="Matsumoto Y."/>
            <person name="Kinjo T."/>
            <person name="Motooka D."/>
            <person name="Nabeya D."/>
            <person name="Jung N."/>
            <person name="Uechi K."/>
            <person name="Horii T."/>
            <person name="Iida T."/>
            <person name="Fujita J."/>
            <person name="Nakamura S."/>
        </authorList>
    </citation>
    <scope>NUCLEOTIDE SEQUENCE [LARGE SCALE GENOMIC DNA]</scope>
    <source>
        <strain evidence="4 5">JCM 17899</strain>
    </source>
</reference>
<dbReference type="InterPro" id="IPR029058">
    <property type="entry name" value="AB_hydrolase_fold"/>
</dbReference>
<dbReference type="Pfam" id="PF02129">
    <property type="entry name" value="Peptidase_S15"/>
    <property type="match status" value="1"/>
</dbReference>
<organism evidence="4 5">
    <name type="scientific">Mycolicibacterium sediminis</name>
    <dbReference type="NCBI Taxonomy" id="1286180"/>
    <lineage>
        <taxon>Bacteria</taxon>
        <taxon>Bacillati</taxon>
        <taxon>Actinomycetota</taxon>
        <taxon>Actinomycetes</taxon>
        <taxon>Mycobacteriales</taxon>
        <taxon>Mycobacteriaceae</taxon>
        <taxon>Mycolicibacterium</taxon>
    </lineage>
</organism>
<gene>
    <name evidence="4" type="ORF">MSEDJ_34970</name>
</gene>
<protein>
    <submittedName>
        <fullName evidence="4">Hydrolase</fullName>
    </submittedName>
</protein>
<feature type="region of interest" description="Disordered" evidence="2">
    <location>
        <begin position="372"/>
        <end position="402"/>
    </location>
</feature>
<dbReference type="AlphaFoldDB" id="A0A7I7QSY5"/>
<dbReference type="PANTHER" id="PTHR43056">
    <property type="entry name" value="PEPTIDASE S9 PROLYL OLIGOPEPTIDASE"/>
    <property type="match status" value="1"/>
</dbReference>
<evidence type="ECO:0000256" key="1">
    <source>
        <dbReference type="ARBA" id="ARBA00022801"/>
    </source>
</evidence>
<feature type="domain" description="Xaa-Pro dipeptidyl-peptidase C-terminal" evidence="3">
    <location>
        <begin position="319"/>
        <end position="546"/>
    </location>
</feature>
<dbReference type="InterPro" id="IPR008979">
    <property type="entry name" value="Galactose-bd-like_sf"/>
</dbReference>
<evidence type="ECO:0000259" key="3">
    <source>
        <dbReference type="SMART" id="SM00939"/>
    </source>
</evidence>
<evidence type="ECO:0000256" key="2">
    <source>
        <dbReference type="SAM" id="MobiDB-lite"/>
    </source>
</evidence>
<dbReference type="SUPFAM" id="SSF49785">
    <property type="entry name" value="Galactose-binding domain-like"/>
    <property type="match status" value="1"/>
</dbReference>
<dbReference type="Pfam" id="PF08530">
    <property type="entry name" value="PepX_C"/>
    <property type="match status" value="1"/>
</dbReference>
<evidence type="ECO:0000313" key="4">
    <source>
        <dbReference type="EMBL" id="BBY29401.1"/>
    </source>
</evidence>
<dbReference type="KEGG" id="msei:MSEDJ_34970"/>